<dbReference type="AlphaFoldDB" id="B4VX73"/>
<protein>
    <submittedName>
        <fullName evidence="2">Uncharacterized protein</fullName>
    </submittedName>
</protein>
<evidence type="ECO:0000313" key="3">
    <source>
        <dbReference type="Proteomes" id="UP000003835"/>
    </source>
</evidence>
<accession>B4VX73</accession>
<sequence>MARLYNSPDAPWHVWAGLVTSGCNRKDNSETRPYKHCARYRESLGIVLWYILLLSGWGRMRSRFGNSGAV</sequence>
<evidence type="ECO:0000256" key="1">
    <source>
        <dbReference type="SAM" id="Phobius"/>
    </source>
</evidence>
<keyword evidence="1" id="KW-0812">Transmembrane</keyword>
<keyword evidence="1" id="KW-0472">Membrane</keyword>
<feature type="transmembrane region" description="Helical" evidence="1">
    <location>
        <begin position="43"/>
        <end position="60"/>
    </location>
</feature>
<gene>
    <name evidence="2" type="ORF">MC7420_3662</name>
</gene>
<dbReference type="RefSeq" id="WP_006103189.1">
    <property type="nucleotide sequence ID" value="NZ_DS989857.1"/>
</dbReference>
<proteinExistence type="predicted"/>
<keyword evidence="3" id="KW-1185">Reference proteome</keyword>
<dbReference type="PROSITE" id="PS51257">
    <property type="entry name" value="PROKAR_LIPOPROTEIN"/>
    <property type="match status" value="1"/>
</dbReference>
<dbReference type="HOGENOM" id="CLU_2750815_0_0_3"/>
<reference evidence="2" key="1">
    <citation type="submission" date="2008-07" db="EMBL/GenBank/DDBJ databases">
        <authorList>
            <person name="Tandeau de Marsac N."/>
            <person name="Ferriera S."/>
            <person name="Johnson J."/>
            <person name="Kravitz S."/>
            <person name="Beeson K."/>
            <person name="Sutton G."/>
            <person name="Rogers Y.-H."/>
            <person name="Friedman R."/>
            <person name="Frazier M."/>
            <person name="Venter J.C."/>
        </authorList>
    </citation>
    <scope>NUCLEOTIDE SEQUENCE [LARGE SCALE GENOMIC DNA]</scope>
    <source>
        <strain evidence="2">PCC 7420</strain>
    </source>
</reference>
<name>B4VX73_9CYAN</name>
<organism evidence="2 3">
    <name type="scientific">Coleofasciculus chthonoplastes PCC 7420</name>
    <dbReference type="NCBI Taxonomy" id="118168"/>
    <lineage>
        <taxon>Bacteria</taxon>
        <taxon>Bacillati</taxon>
        <taxon>Cyanobacteriota</taxon>
        <taxon>Cyanophyceae</taxon>
        <taxon>Coleofasciculales</taxon>
        <taxon>Coleofasciculaceae</taxon>
        <taxon>Coleofasciculus</taxon>
    </lineage>
</organism>
<evidence type="ECO:0000313" key="2">
    <source>
        <dbReference type="EMBL" id="EDX73488.1"/>
    </source>
</evidence>
<dbReference type="Proteomes" id="UP000003835">
    <property type="component" value="Unassembled WGS sequence"/>
</dbReference>
<dbReference type="EMBL" id="DS989857">
    <property type="protein sequence ID" value="EDX73488.1"/>
    <property type="molecule type" value="Genomic_DNA"/>
</dbReference>
<keyword evidence="1" id="KW-1133">Transmembrane helix</keyword>